<protein>
    <submittedName>
        <fullName evidence="1">Uncharacterized protein</fullName>
    </submittedName>
</protein>
<organism evidence="1 2">
    <name type="scientific">Yarrowia lipolytica</name>
    <name type="common">Candida lipolytica</name>
    <dbReference type="NCBI Taxonomy" id="4952"/>
    <lineage>
        <taxon>Eukaryota</taxon>
        <taxon>Fungi</taxon>
        <taxon>Dikarya</taxon>
        <taxon>Ascomycota</taxon>
        <taxon>Saccharomycotina</taxon>
        <taxon>Dipodascomycetes</taxon>
        <taxon>Dipodascales</taxon>
        <taxon>Dipodascales incertae sedis</taxon>
        <taxon>Yarrowia</taxon>
    </lineage>
</organism>
<accession>A0A1D8NAZ9</accession>
<name>A0A1D8NAZ9_YARLL</name>
<dbReference type="AlphaFoldDB" id="A0A1D8NAZ9"/>
<reference evidence="1 2" key="1">
    <citation type="journal article" date="2016" name="PLoS ONE">
        <title>Sequence Assembly of Yarrowia lipolytica Strain W29/CLIB89 Shows Transposable Element Diversity.</title>
        <authorList>
            <person name="Magnan C."/>
            <person name="Yu J."/>
            <person name="Chang I."/>
            <person name="Jahn E."/>
            <person name="Kanomata Y."/>
            <person name="Wu J."/>
            <person name="Zeller M."/>
            <person name="Oakes M."/>
            <person name="Baldi P."/>
            <person name="Sandmeyer S."/>
        </authorList>
    </citation>
    <scope>NUCLEOTIDE SEQUENCE [LARGE SCALE GENOMIC DNA]</scope>
    <source>
        <strain evidence="2">CLIB89(W29)</strain>
    </source>
</reference>
<gene>
    <name evidence="1" type="ORF">YALI1_C18726g</name>
</gene>
<proteinExistence type="predicted"/>
<evidence type="ECO:0000313" key="2">
    <source>
        <dbReference type="Proteomes" id="UP000182444"/>
    </source>
</evidence>
<sequence length="93" mass="10700">MCDLALDSPHLQLSQNNHLVPSTYETTVRATELEHALYIASKVRKYHQQRGNLFRVEYPRIIITISDWVAPMNQSETESTVLLNDSWVLGSEE</sequence>
<dbReference type="Proteomes" id="UP000182444">
    <property type="component" value="Chromosome 1C"/>
</dbReference>
<dbReference type="VEuPathDB" id="FungiDB:YALI1_C18726g"/>
<dbReference type="RefSeq" id="XP_068138464.1">
    <property type="nucleotide sequence ID" value="XM_068282363.1"/>
</dbReference>
<dbReference type="GeneID" id="94582996"/>
<dbReference type="EMBL" id="CP017555">
    <property type="protein sequence ID" value="AOW02808.1"/>
    <property type="molecule type" value="Genomic_DNA"/>
</dbReference>
<evidence type="ECO:0000313" key="1">
    <source>
        <dbReference type="EMBL" id="AOW02808.1"/>
    </source>
</evidence>